<feature type="transmembrane region" description="Helical" evidence="6">
    <location>
        <begin position="326"/>
        <end position="349"/>
    </location>
</feature>
<dbReference type="AlphaFoldDB" id="V5I9A0"/>
<dbReference type="PANTHER" id="PTHR23507">
    <property type="entry name" value="ZGC:174356"/>
    <property type="match status" value="1"/>
</dbReference>
<dbReference type="Gene3D" id="1.20.1250.20">
    <property type="entry name" value="MFS general substrate transporter like domains"/>
    <property type="match status" value="1"/>
</dbReference>
<feature type="transmembrane region" description="Helical" evidence="6">
    <location>
        <begin position="13"/>
        <end position="34"/>
    </location>
</feature>
<feature type="transmembrane region" description="Helical" evidence="6">
    <location>
        <begin position="437"/>
        <end position="457"/>
    </location>
</feature>
<keyword evidence="4 6" id="KW-0472">Membrane</keyword>
<sequence length="490" mass="55467">MSEEPGCRYRNKLLYYLSYITVEPIMVLYMMAFMTTTVIEQSFFVYKACTVNHGYNNTICENINEKQYENITKEVQVTVSTFHLWNNVAGHGVPIILALFIGAWSDRRGRKLPLLLGLLGKLYYSAMIVLNTTQPHWPLEYVIYTATLPMAFTGADVTIFATAFTYLVDISSQKYRTMRVTILEVCYLATMPTGIALGSYLFNKVVDKSYTIMFTINVSLMAIAVIYTLARLNWQSNHNQKPFSEADNKFLDFFDYNHVVNTVVTVCKKRPRSKRTYLIMMFVMMALYTFQRDERDMMYIYCQLVFNWTLAQFSKFRTFQSALQDVILLLAIPLMSSVLGWRDTIIVMIGAMAHTAARIFYSTAEVSWVFYTGGVFAAIGPIVAPVIRSIVSKIVSNSEKGKAFSVLAVADNAVPLVSGVAYSTVYNATIHYHPSAIFYLTMATQIGVFLLVVYIHVKTDHDEFEREAEVAAAPSDSLESNGAKDEGRIA</sequence>
<feature type="transmembrane region" description="Helical" evidence="6">
    <location>
        <begin position="209"/>
        <end position="230"/>
    </location>
</feature>
<dbReference type="PANTHER" id="PTHR23507:SF37">
    <property type="entry name" value="GH08173P"/>
    <property type="match status" value="1"/>
</dbReference>
<protein>
    <submittedName>
        <fullName evidence="7">Proton-coupled folate transporter</fullName>
    </submittedName>
</protein>
<dbReference type="EMBL" id="GALX01003300">
    <property type="protein sequence ID" value="JAB65166.1"/>
    <property type="molecule type" value="Transcribed_RNA"/>
</dbReference>
<dbReference type="SUPFAM" id="SSF103473">
    <property type="entry name" value="MFS general substrate transporter"/>
    <property type="match status" value="1"/>
</dbReference>
<keyword evidence="3 6" id="KW-1133">Transmembrane helix</keyword>
<dbReference type="GO" id="GO:0016020">
    <property type="term" value="C:membrane"/>
    <property type="evidence" value="ECO:0007669"/>
    <property type="project" value="UniProtKB-SubCell"/>
</dbReference>
<feature type="transmembrane region" description="Helical" evidence="6">
    <location>
        <begin position="369"/>
        <end position="391"/>
    </location>
</feature>
<name>V5I9A0_ANOGL</name>
<keyword evidence="2 6" id="KW-0812">Transmembrane</keyword>
<gene>
    <name evidence="7" type="primary">PCFT</name>
</gene>
<comment type="subcellular location">
    <subcellularLocation>
        <location evidence="1">Membrane</location>
        <topology evidence="1">Multi-pass membrane protein</topology>
    </subcellularLocation>
</comment>
<evidence type="ECO:0000256" key="3">
    <source>
        <dbReference type="ARBA" id="ARBA00022989"/>
    </source>
</evidence>
<accession>V5I9A0</accession>
<dbReference type="InterPro" id="IPR011701">
    <property type="entry name" value="MFS"/>
</dbReference>
<dbReference type="GO" id="GO:0022857">
    <property type="term" value="F:transmembrane transporter activity"/>
    <property type="evidence" value="ECO:0007669"/>
    <property type="project" value="InterPro"/>
</dbReference>
<feature type="transmembrane region" description="Helical" evidence="6">
    <location>
        <begin position="88"/>
        <end position="105"/>
    </location>
</feature>
<feature type="transmembrane region" description="Helical" evidence="6">
    <location>
        <begin position="142"/>
        <end position="168"/>
    </location>
</feature>
<evidence type="ECO:0000256" key="2">
    <source>
        <dbReference type="ARBA" id="ARBA00022692"/>
    </source>
</evidence>
<dbReference type="InterPro" id="IPR036259">
    <property type="entry name" value="MFS_trans_sf"/>
</dbReference>
<dbReference type="Pfam" id="PF07690">
    <property type="entry name" value="MFS_1"/>
    <property type="match status" value="1"/>
</dbReference>
<evidence type="ECO:0000256" key="6">
    <source>
        <dbReference type="SAM" id="Phobius"/>
    </source>
</evidence>
<proteinExistence type="predicted"/>
<reference evidence="7" key="1">
    <citation type="submission" date="2013-07" db="EMBL/GenBank/DDBJ databases">
        <title>Midgut Transcriptome Profiling of Anoplphora glabripennis, a Lignocellulose Degrading, Wood-Boring Cerambycid.</title>
        <authorList>
            <person name="Scully E.D."/>
            <person name="Hoover K."/>
            <person name="Carlson J.E."/>
            <person name="Tien M."/>
            <person name="Geib S.M."/>
        </authorList>
    </citation>
    <scope>NUCLEOTIDE SEQUENCE</scope>
</reference>
<evidence type="ECO:0000256" key="5">
    <source>
        <dbReference type="SAM" id="MobiDB-lite"/>
    </source>
</evidence>
<evidence type="ECO:0000256" key="1">
    <source>
        <dbReference type="ARBA" id="ARBA00004141"/>
    </source>
</evidence>
<feature type="transmembrane region" description="Helical" evidence="6">
    <location>
        <begin position="297"/>
        <end position="314"/>
    </location>
</feature>
<evidence type="ECO:0000313" key="7">
    <source>
        <dbReference type="EMBL" id="JAB65166.1"/>
    </source>
</evidence>
<feature type="region of interest" description="Disordered" evidence="5">
    <location>
        <begin position="469"/>
        <end position="490"/>
    </location>
</feature>
<feature type="transmembrane region" description="Helical" evidence="6">
    <location>
        <begin position="180"/>
        <end position="203"/>
    </location>
</feature>
<feature type="transmembrane region" description="Helical" evidence="6">
    <location>
        <begin position="112"/>
        <end position="130"/>
    </location>
</feature>
<organism evidence="7">
    <name type="scientific">Anoplophora glabripennis</name>
    <name type="common">Asian longhorn beetle</name>
    <name type="synonym">Anoplophora nobilis</name>
    <dbReference type="NCBI Taxonomy" id="217634"/>
    <lineage>
        <taxon>Eukaryota</taxon>
        <taxon>Metazoa</taxon>
        <taxon>Ecdysozoa</taxon>
        <taxon>Arthropoda</taxon>
        <taxon>Hexapoda</taxon>
        <taxon>Insecta</taxon>
        <taxon>Pterygota</taxon>
        <taxon>Neoptera</taxon>
        <taxon>Endopterygota</taxon>
        <taxon>Coleoptera</taxon>
        <taxon>Polyphaga</taxon>
        <taxon>Cucujiformia</taxon>
        <taxon>Chrysomeloidea</taxon>
        <taxon>Cerambycidae</taxon>
        <taxon>Lamiinae</taxon>
        <taxon>Lamiini</taxon>
        <taxon>Anoplophora</taxon>
    </lineage>
</organism>
<feature type="transmembrane region" description="Helical" evidence="6">
    <location>
        <begin position="403"/>
        <end position="425"/>
    </location>
</feature>
<evidence type="ECO:0000256" key="4">
    <source>
        <dbReference type="ARBA" id="ARBA00023136"/>
    </source>
</evidence>
<feature type="transmembrane region" description="Helical" evidence="6">
    <location>
        <begin position="275"/>
        <end position="291"/>
    </location>
</feature>